<keyword evidence="6" id="KW-1185">Reference proteome</keyword>
<dbReference type="InterPro" id="IPR050182">
    <property type="entry name" value="Cytochrome_P450_fam2"/>
</dbReference>
<name>A0ABV0W2X1_9TELE</name>
<organism evidence="5 6">
    <name type="scientific">Xenotaenia resolanae</name>
    <dbReference type="NCBI Taxonomy" id="208358"/>
    <lineage>
        <taxon>Eukaryota</taxon>
        <taxon>Metazoa</taxon>
        <taxon>Chordata</taxon>
        <taxon>Craniata</taxon>
        <taxon>Vertebrata</taxon>
        <taxon>Euteleostomi</taxon>
        <taxon>Actinopterygii</taxon>
        <taxon>Neopterygii</taxon>
        <taxon>Teleostei</taxon>
        <taxon>Neoteleostei</taxon>
        <taxon>Acanthomorphata</taxon>
        <taxon>Ovalentaria</taxon>
        <taxon>Atherinomorphae</taxon>
        <taxon>Cyprinodontiformes</taxon>
        <taxon>Goodeidae</taxon>
        <taxon>Xenotaenia</taxon>
    </lineage>
</organism>
<proteinExistence type="inferred from homology"/>
<dbReference type="PRINTS" id="PR00463">
    <property type="entry name" value="EP450I"/>
</dbReference>
<keyword evidence="4" id="KW-0408">Iron</keyword>
<dbReference type="InterPro" id="IPR001128">
    <property type="entry name" value="Cyt_P450"/>
</dbReference>
<evidence type="ECO:0000256" key="1">
    <source>
        <dbReference type="ARBA" id="ARBA00001971"/>
    </source>
</evidence>
<evidence type="ECO:0000256" key="3">
    <source>
        <dbReference type="ARBA" id="ARBA00022723"/>
    </source>
</evidence>
<comment type="cofactor">
    <cofactor evidence="1">
        <name>heme</name>
        <dbReference type="ChEBI" id="CHEBI:30413"/>
    </cofactor>
</comment>
<dbReference type="SUPFAM" id="SSF48264">
    <property type="entry name" value="Cytochrome P450"/>
    <property type="match status" value="1"/>
</dbReference>
<dbReference type="EMBL" id="JAHRIM010024683">
    <property type="protein sequence ID" value="MEQ2263883.1"/>
    <property type="molecule type" value="Genomic_DNA"/>
</dbReference>
<sequence>MQSILPVLGLDWIDSRSLFIFVFVFLLLTDVLKNRVPRNFPPGPRSLPFIGDLHRIDPSRMHLQFSEFAEKYGNIFSLRLFGGRIVIINGYKLVREALVQQGENFVDRPSIPLFEELVGNKGLVGSSGYPWKTHRRFALQTLRNFGLGKKTLEQSIQQECQYLTEAFTDHKGKKYIFYIRHLDVFLHHLAVLLHYMKKHIL</sequence>
<keyword evidence="3" id="KW-0479">Metal-binding</keyword>
<dbReference type="Gene3D" id="1.10.630.10">
    <property type="entry name" value="Cytochrome P450"/>
    <property type="match status" value="1"/>
</dbReference>
<protein>
    <recommendedName>
        <fullName evidence="7">Cytochrome P450</fullName>
    </recommendedName>
</protein>
<evidence type="ECO:0000256" key="2">
    <source>
        <dbReference type="ARBA" id="ARBA00010617"/>
    </source>
</evidence>
<dbReference type="Pfam" id="PF00067">
    <property type="entry name" value="p450"/>
    <property type="match status" value="1"/>
</dbReference>
<evidence type="ECO:0000313" key="5">
    <source>
        <dbReference type="EMBL" id="MEQ2263883.1"/>
    </source>
</evidence>
<gene>
    <name evidence="5" type="ORF">XENORESO_014703</name>
</gene>
<dbReference type="InterPro" id="IPR036396">
    <property type="entry name" value="Cyt_P450_sf"/>
</dbReference>
<evidence type="ECO:0000313" key="6">
    <source>
        <dbReference type="Proteomes" id="UP001444071"/>
    </source>
</evidence>
<dbReference type="InterPro" id="IPR002401">
    <property type="entry name" value="Cyt_P450_E_grp-I"/>
</dbReference>
<dbReference type="Proteomes" id="UP001444071">
    <property type="component" value="Unassembled WGS sequence"/>
</dbReference>
<accession>A0ABV0W2X1</accession>
<dbReference type="PANTHER" id="PTHR24300:SF301">
    <property type="entry name" value="CYP2J25 PROTEIN-RELATED"/>
    <property type="match status" value="1"/>
</dbReference>
<dbReference type="PANTHER" id="PTHR24300">
    <property type="entry name" value="CYTOCHROME P450 508A4-RELATED"/>
    <property type="match status" value="1"/>
</dbReference>
<evidence type="ECO:0000256" key="4">
    <source>
        <dbReference type="ARBA" id="ARBA00023004"/>
    </source>
</evidence>
<comment type="similarity">
    <text evidence="2">Belongs to the cytochrome P450 family.</text>
</comment>
<evidence type="ECO:0008006" key="7">
    <source>
        <dbReference type="Google" id="ProtNLM"/>
    </source>
</evidence>
<reference evidence="5 6" key="1">
    <citation type="submission" date="2021-06" db="EMBL/GenBank/DDBJ databases">
        <authorList>
            <person name="Palmer J.M."/>
        </authorList>
    </citation>
    <scope>NUCLEOTIDE SEQUENCE [LARGE SCALE GENOMIC DNA]</scope>
    <source>
        <strain evidence="5 6">XR_2019</strain>
        <tissue evidence="5">Muscle</tissue>
    </source>
</reference>
<comment type="caution">
    <text evidence="5">The sequence shown here is derived from an EMBL/GenBank/DDBJ whole genome shotgun (WGS) entry which is preliminary data.</text>
</comment>